<comment type="catalytic activity">
    <reaction evidence="5 7">
        <text>AMP + ATP = 2 ADP</text>
        <dbReference type="Rhea" id="RHEA:12973"/>
        <dbReference type="ChEBI" id="CHEBI:30616"/>
        <dbReference type="ChEBI" id="CHEBI:456215"/>
        <dbReference type="ChEBI" id="CHEBI:456216"/>
        <dbReference type="EC" id="2.7.4.3"/>
    </reaction>
</comment>
<feature type="binding site" evidence="5">
    <location>
        <position position="92"/>
    </location>
    <ligand>
        <name>AMP</name>
        <dbReference type="ChEBI" id="CHEBI:456215"/>
    </ligand>
</feature>
<organism evidence="9">
    <name type="scientific">uncultured spirochete</name>
    <dbReference type="NCBI Taxonomy" id="156406"/>
    <lineage>
        <taxon>Bacteria</taxon>
        <taxon>Pseudomonadati</taxon>
        <taxon>Spirochaetota</taxon>
        <taxon>Spirochaetia</taxon>
        <taxon>Spirochaetales</taxon>
        <taxon>environmental samples</taxon>
    </lineage>
</organism>
<dbReference type="EC" id="2.7.4.3" evidence="5 7"/>
<feature type="binding site" evidence="5">
    <location>
        <begin position="131"/>
        <end position="132"/>
    </location>
    <ligand>
        <name>ATP</name>
        <dbReference type="ChEBI" id="CHEBI:30616"/>
    </ligand>
</feature>
<dbReference type="PROSITE" id="PS00113">
    <property type="entry name" value="ADENYLATE_KINASE"/>
    <property type="match status" value="1"/>
</dbReference>
<keyword evidence="4 5" id="KW-0418">Kinase</keyword>
<keyword evidence="3 5" id="KW-0547">Nucleotide-binding</keyword>
<dbReference type="Pfam" id="PF05191">
    <property type="entry name" value="ADK_lid"/>
    <property type="match status" value="1"/>
</dbReference>
<dbReference type="InterPro" id="IPR006259">
    <property type="entry name" value="Adenyl_kin_sub"/>
</dbReference>
<name>A0A3P3XH46_9SPIR</name>
<dbReference type="InterPro" id="IPR007862">
    <property type="entry name" value="Adenylate_kinase_lid-dom"/>
</dbReference>
<evidence type="ECO:0000313" key="9">
    <source>
        <dbReference type="EMBL" id="SLM11457.1"/>
    </source>
</evidence>
<protein>
    <recommendedName>
        <fullName evidence="5 7">Adenylate kinase</fullName>
        <shortName evidence="5">AK</shortName>
        <ecNumber evidence="5 7">2.7.4.3</ecNumber>
    </recommendedName>
    <alternativeName>
        <fullName evidence="5">ATP-AMP transphosphorylase</fullName>
    </alternativeName>
    <alternativeName>
        <fullName evidence="5">ATP:AMP phosphotransferase</fullName>
    </alternativeName>
    <alternativeName>
        <fullName evidence="5">Adenylate monophosphate kinase</fullName>
    </alternativeName>
</protein>
<dbReference type="GO" id="GO:0044209">
    <property type="term" value="P:AMP salvage"/>
    <property type="evidence" value="ECO:0007669"/>
    <property type="project" value="UniProtKB-UniRule"/>
</dbReference>
<keyword evidence="2 5" id="KW-0545">Nucleotide biosynthesis</keyword>
<keyword evidence="5 7" id="KW-0067">ATP-binding</keyword>
<evidence type="ECO:0000259" key="8">
    <source>
        <dbReference type="Pfam" id="PF05191"/>
    </source>
</evidence>
<feature type="binding site" evidence="5">
    <location>
        <position position="31"/>
    </location>
    <ligand>
        <name>AMP</name>
        <dbReference type="ChEBI" id="CHEBI:456215"/>
    </ligand>
</feature>
<feature type="binding site" evidence="5">
    <location>
        <position position="128"/>
    </location>
    <ligand>
        <name>Zn(2+)</name>
        <dbReference type="ChEBI" id="CHEBI:29105"/>
        <note>structural</note>
    </ligand>
</feature>
<evidence type="ECO:0000256" key="2">
    <source>
        <dbReference type="ARBA" id="ARBA00022727"/>
    </source>
</evidence>
<feature type="binding site" evidence="5">
    <location>
        <position position="36"/>
    </location>
    <ligand>
        <name>AMP</name>
        <dbReference type="ChEBI" id="CHEBI:456215"/>
    </ligand>
</feature>
<evidence type="ECO:0000256" key="3">
    <source>
        <dbReference type="ARBA" id="ARBA00022741"/>
    </source>
</evidence>
<feature type="region of interest" description="LID" evidence="5">
    <location>
        <begin position="121"/>
        <end position="158"/>
    </location>
</feature>
<dbReference type="Pfam" id="PF00406">
    <property type="entry name" value="ADK"/>
    <property type="match status" value="1"/>
</dbReference>
<dbReference type="GO" id="GO:0005524">
    <property type="term" value="F:ATP binding"/>
    <property type="evidence" value="ECO:0007669"/>
    <property type="project" value="UniProtKB-UniRule"/>
</dbReference>
<feature type="binding site" evidence="5">
    <location>
        <position position="155"/>
    </location>
    <ligand>
        <name>AMP</name>
        <dbReference type="ChEBI" id="CHEBI:456215"/>
    </ligand>
</feature>
<dbReference type="InterPro" id="IPR033690">
    <property type="entry name" value="Adenylat_kinase_CS"/>
</dbReference>
<comment type="pathway">
    <text evidence="5">Purine metabolism; AMP biosynthesis via salvage pathway; AMP from ADP: step 1/1.</text>
</comment>
<feature type="region of interest" description="NMP" evidence="5">
    <location>
        <begin position="30"/>
        <end position="59"/>
    </location>
</feature>
<dbReference type="GO" id="GO:0004017">
    <property type="term" value="F:AMP kinase activity"/>
    <property type="evidence" value="ECO:0007669"/>
    <property type="project" value="UniProtKB-UniRule"/>
</dbReference>
<evidence type="ECO:0000256" key="6">
    <source>
        <dbReference type="RuleBase" id="RU003330"/>
    </source>
</evidence>
<dbReference type="InterPro" id="IPR027417">
    <property type="entry name" value="P-loop_NTPase"/>
</dbReference>
<dbReference type="HAMAP" id="MF_00235">
    <property type="entry name" value="Adenylate_kinase_Adk"/>
    <property type="match status" value="1"/>
</dbReference>
<dbReference type="EMBL" id="FWDM01000012">
    <property type="protein sequence ID" value="SLM11457.1"/>
    <property type="molecule type" value="Genomic_DNA"/>
</dbReference>
<evidence type="ECO:0000256" key="5">
    <source>
        <dbReference type="HAMAP-Rule" id="MF_00235"/>
    </source>
</evidence>
<evidence type="ECO:0000256" key="1">
    <source>
        <dbReference type="ARBA" id="ARBA00022679"/>
    </source>
</evidence>
<dbReference type="AlphaFoldDB" id="A0A3P3XH46"/>
<sequence>MKLVFLGPPGAGKGTISRMVSERLGIPQISTGDIFRTAVKEKTELGLKVQAILAAGGLVPDELTIAIVKDRLSWPDAQRSYILDGFPRTIAQAEALAGFSSLDAAVDFEVKDELILFRLTGRRVCKVCGAIYHVVTKPPKVEGICDLCSGELYIRNDDKEETVKARLNAYHEETEPLIGWYGNRSLLLTIDGSPDAETVYNAFISEIGRFLRK</sequence>
<feature type="domain" description="Adenylate kinase active site lid" evidence="8">
    <location>
        <begin position="122"/>
        <end position="157"/>
    </location>
</feature>
<keyword evidence="5" id="KW-0862">Zinc</keyword>
<feature type="binding site" evidence="5">
    <location>
        <position position="194"/>
    </location>
    <ligand>
        <name>ATP</name>
        <dbReference type="ChEBI" id="CHEBI:30616"/>
    </ligand>
</feature>
<comment type="function">
    <text evidence="5">Catalyzes the reversible transfer of the terminal phosphate group between ATP and AMP. Plays an important role in cellular energy homeostasis and in adenine nucleotide metabolism.</text>
</comment>
<keyword evidence="5" id="KW-0963">Cytoplasm</keyword>
<dbReference type="PANTHER" id="PTHR23359">
    <property type="entry name" value="NUCLEOTIDE KINASE"/>
    <property type="match status" value="1"/>
</dbReference>
<comment type="subunit">
    <text evidence="5 7">Monomer.</text>
</comment>
<dbReference type="InterPro" id="IPR000850">
    <property type="entry name" value="Adenylat/UMP-CMP_kin"/>
</dbReference>
<feature type="binding site" evidence="5">
    <location>
        <position position="166"/>
    </location>
    <ligand>
        <name>AMP</name>
        <dbReference type="ChEBI" id="CHEBI:456215"/>
    </ligand>
</feature>
<dbReference type="NCBIfam" id="TIGR01351">
    <property type="entry name" value="adk"/>
    <property type="match status" value="1"/>
</dbReference>
<feature type="binding site" evidence="5">
    <location>
        <position position="125"/>
    </location>
    <ligand>
        <name>Zn(2+)</name>
        <dbReference type="ChEBI" id="CHEBI:29105"/>
        <note>structural</note>
    </ligand>
</feature>
<dbReference type="NCBIfam" id="NF001381">
    <property type="entry name" value="PRK00279.1-3"/>
    <property type="match status" value="1"/>
</dbReference>
<dbReference type="NCBIfam" id="NF001380">
    <property type="entry name" value="PRK00279.1-2"/>
    <property type="match status" value="1"/>
</dbReference>
<accession>A0A3P3XH46</accession>
<comment type="subcellular location">
    <subcellularLocation>
        <location evidence="5 7">Cytoplasm</location>
    </subcellularLocation>
</comment>
<feature type="binding site" evidence="5">
    <location>
        <begin position="10"/>
        <end position="15"/>
    </location>
    <ligand>
        <name>ATP</name>
        <dbReference type="ChEBI" id="CHEBI:30616"/>
    </ligand>
</feature>
<feature type="binding site" evidence="5">
    <location>
        <begin position="57"/>
        <end position="59"/>
    </location>
    <ligand>
        <name>AMP</name>
        <dbReference type="ChEBI" id="CHEBI:456215"/>
    </ligand>
</feature>
<dbReference type="UniPathway" id="UPA00588">
    <property type="reaction ID" value="UER00649"/>
</dbReference>
<dbReference type="FunFam" id="3.40.50.300:FF:000106">
    <property type="entry name" value="Adenylate kinase mitochondrial"/>
    <property type="match status" value="1"/>
</dbReference>
<proteinExistence type="inferred from homology"/>
<dbReference type="Gene3D" id="3.40.50.300">
    <property type="entry name" value="P-loop containing nucleotide triphosphate hydrolases"/>
    <property type="match status" value="1"/>
</dbReference>
<gene>
    <name evidence="5 9" type="primary">adk</name>
    <name evidence="9" type="ORF">SPIROBIBN47_20030</name>
</gene>
<feature type="binding site" evidence="5">
    <location>
        <position position="145"/>
    </location>
    <ligand>
        <name>Zn(2+)</name>
        <dbReference type="ChEBI" id="CHEBI:29105"/>
        <note>structural</note>
    </ligand>
</feature>
<feature type="binding site" evidence="5">
    <location>
        <begin position="85"/>
        <end position="88"/>
    </location>
    <ligand>
        <name>AMP</name>
        <dbReference type="ChEBI" id="CHEBI:456215"/>
    </ligand>
</feature>
<evidence type="ECO:0000256" key="7">
    <source>
        <dbReference type="RuleBase" id="RU003331"/>
    </source>
</evidence>
<evidence type="ECO:0000256" key="4">
    <source>
        <dbReference type="ARBA" id="ARBA00022777"/>
    </source>
</evidence>
<keyword evidence="5" id="KW-0479">Metal-binding</keyword>
<comment type="domain">
    <text evidence="5">Consists of three domains, a large central CORE domain and two small peripheral domains, NMPbind and LID, which undergo movements during catalysis. The LID domain closes over the site of phosphoryl transfer upon ATP binding. Assembling and dissambling the active center during each catalytic cycle provides an effective means to prevent ATP hydrolysis. Some bacteria have evolved a zinc-coordinating structure that stabilizes the LID domain.</text>
</comment>
<feature type="binding site" evidence="5">
    <location>
        <position position="148"/>
    </location>
    <ligand>
        <name>Zn(2+)</name>
        <dbReference type="ChEBI" id="CHEBI:29105"/>
        <note>structural</note>
    </ligand>
</feature>
<dbReference type="SUPFAM" id="SSF52540">
    <property type="entry name" value="P-loop containing nucleoside triphosphate hydrolases"/>
    <property type="match status" value="1"/>
</dbReference>
<dbReference type="GO" id="GO:0005737">
    <property type="term" value="C:cytoplasm"/>
    <property type="evidence" value="ECO:0007669"/>
    <property type="project" value="UniProtKB-SubCell"/>
</dbReference>
<comment type="similarity">
    <text evidence="5 6">Belongs to the adenylate kinase family.</text>
</comment>
<dbReference type="GO" id="GO:0008270">
    <property type="term" value="F:zinc ion binding"/>
    <property type="evidence" value="ECO:0007669"/>
    <property type="project" value="UniProtKB-UniRule"/>
</dbReference>
<feature type="binding site" evidence="5">
    <location>
        <position position="122"/>
    </location>
    <ligand>
        <name>ATP</name>
        <dbReference type="ChEBI" id="CHEBI:30616"/>
    </ligand>
</feature>
<dbReference type="CDD" id="cd01428">
    <property type="entry name" value="ADK"/>
    <property type="match status" value="1"/>
</dbReference>
<reference evidence="9" key="1">
    <citation type="submission" date="2017-02" db="EMBL/GenBank/DDBJ databases">
        <authorList>
            <person name="Regsiter A."/>
            <person name="William W."/>
        </authorList>
    </citation>
    <scope>NUCLEOTIDE SEQUENCE</scope>
    <source>
        <strain evidence="9">Bib</strain>
    </source>
</reference>
<keyword evidence="1 5" id="KW-0808">Transferase</keyword>
<dbReference type="PRINTS" id="PR00094">
    <property type="entry name" value="ADENYLTKNASE"/>
</dbReference>